<keyword evidence="2" id="KW-0808">Transferase</keyword>
<dbReference type="AlphaFoldDB" id="A0A0A9EPM5"/>
<dbReference type="EMBL" id="GBRH01199913">
    <property type="protein sequence ID" value="JAD97982.1"/>
    <property type="molecule type" value="Transcribed_RNA"/>
</dbReference>
<feature type="compositionally biased region" description="Polar residues" evidence="1">
    <location>
        <begin position="31"/>
        <end position="43"/>
    </location>
</feature>
<reference evidence="2" key="1">
    <citation type="submission" date="2014-09" db="EMBL/GenBank/DDBJ databases">
        <authorList>
            <person name="Magalhaes I.L.F."/>
            <person name="Oliveira U."/>
            <person name="Santos F.R."/>
            <person name="Vidigal T.H.D.A."/>
            <person name="Brescovit A.D."/>
            <person name="Santos A.J."/>
        </authorList>
    </citation>
    <scope>NUCLEOTIDE SEQUENCE</scope>
    <source>
        <tissue evidence="2">Shoot tissue taken approximately 20 cm above the soil surface</tissue>
    </source>
</reference>
<organism evidence="2">
    <name type="scientific">Arundo donax</name>
    <name type="common">Giant reed</name>
    <name type="synonym">Donax arundinaceus</name>
    <dbReference type="NCBI Taxonomy" id="35708"/>
    <lineage>
        <taxon>Eukaryota</taxon>
        <taxon>Viridiplantae</taxon>
        <taxon>Streptophyta</taxon>
        <taxon>Embryophyta</taxon>
        <taxon>Tracheophyta</taxon>
        <taxon>Spermatophyta</taxon>
        <taxon>Magnoliopsida</taxon>
        <taxon>Liliopsida</taxon>
        <taxon>Poales</taxon>
        <taxon>Poaceae</taxon>
        <taxon>PACMAD clade</taxon>
        <taxon>Arundinoideae</taxon>
        <taxon>Arundineae</taxon>
        <taxon>Arundo</taxon>
    </lineage>
</organism>
<dbReference type="GO" id="GO:0016301">
    <property type="term" value="F:kinase activity"/>
    <property type="evidence" value="ECO:0007669"/>
    <property type="project" value="UniProtKB-KW"/>
</dbReference>
<protein>
    <submittedName>
        <fullName evidence="2">6-phosphofructokinase 2</fullName>
    </submittedName>
</protein>
<reference evidence="2" key="2">
    <citation type="journal article" date="2015" name="Data Brief">
        <title>Shoot transcriptome of the giant reed, Arundo donax.</title>
        <authorList>
            <person name="Barrero R.A."/>
            <person name="Guerrero F.D."/>
            <person name="Moolhuijzen P."/>
            <person name="Goolsby J.A."/>
            <person name="Tidwell J."/>
            <person name="Bellgard S.E."/>
            <person name="Bellgard M.I."/>
        </authorList>
    </citation>
    <scope>NUCLEOTIDE SEQUENCE</scope>
    <source>
        <tissue evidence="2">Shoot tissue taken approximately 20 cm above the soil surface</tissue>
    </source>
</reference>
<feature type="region of interest" description="Disordered" evidence="1">
    <location>
        <begin position="31"/>
        <end position="50"/>
    </location>
</feature>
<evidence type="ECO:0000256" key="1">
    <source>
        <dbReference type="SAM" id="MobiDB-lite"/>
    </source>
</evidence>
<name>A0A0A9EPM5_ARUDO</name>
<proteinExistence type="predicted"/>
<evidence type="ECO:0000313" key="2">
    <source>
        <dbReference type="EMBL" id="JAD97982.1"/>
    </source>
</evidence>
<keyword evidence="2" id="KW-0418">Kinase</keyword>
<sequence length="50" mass="5518">MHLTTSTALCWHTAPSMVPWRGTLASLSHPSTADMLTSHSIESPRSRTRL</sequence>
<accession>A0A0A9EPM5</accession>